<feature type="compositionally biased region" description="Basic and acidic residues" evidence="1">
    <location>
        <begin position="176"/>
        <end position="188"/>
    </location>
</feature>
<organism evidence="2 3">
    <name type="scientific">Ramalina farinacea</name>
    <dbReference type="NCBI Taxonomy" id="258253"/>
    <lineage>
        <taxon>Eukaryota</taxon>
        <taxon>Fungi</taxon>
        <taxon>Dikarya</taxon>
        <taxon>Ascomycota</taxon>
        <taxon>Pezizomycotina</taxon>
        <taxon>Lecanoromycetes</taxon>
        <taxon>OSLEUM clade</taxon>
        <taxon>Lecanoromycetidae</taxon>
        <taxon>Lecanorales</taxon>
        <taxon>Lecanorineae</taxon>
        <taxon>Ramalinaceae</taxon>
        <taxon>Ramalina</taxon>
    </lineage>
</organism>
<evidence type="ECO:0000256" key="1">
    <source>
        <dbReference type="SAM" id="MobiDB-lite"/>
    </source>
</evidence>
<feature type="compositionally biased region" description="Polar residues" evidence="1">
    <location>
        <begin position="306"/>
        <end position="317"/>
    </location>
</feature>
<feature type="compositionally biased region" description="Polar residues" evidence="1">
    <location>
        <begin position="195"/>
        <end position="204"/>
    </location>
</feature>
<reference evidence="2" key="1">
    <citation type="journal article" date="2023" name="Genome Biol. Evol.">
        <title>First Whole Genome Sequence and Flow Cytometry Genome Size Data for the Lichen-Forming Fungus Ramalina farinacea (Ascomycota).</title>
        <authorList>
            <person name="Llewellyn T."/>
            <person name="Mian S."/>
            <person name="Hill R."/>
            <person name="Leitch I.J."/>
            <person name="Gaya E."/>
        </authorList>
    </citation>
    <scope>NUCLEOTIDE SEQUENCE</scope>
    <source>
        <strain evidence="2">LIQ254RAFAR</strain>
    </source>
</reference>
<dbReference type="Proteomes" id="UP001161017">
    <property type="component" value="Unassembled WGS sequence"/>
</dbReference>
<gene>
    <name evidence="2" type="ORF">OHK93_002145</name>
</gene>
<protein>
    <submittedName>
        <fullName evidence="2">Uncharacterized protein</fullName>
    </submittedName>
</protein>
<dbReference type="EMBL" id="JAPUFD010000013">
    <property type="protein sequence ID" value="MDI1490940.1"/>
    <property type="molecule type" value="Genomic_DNA"/>
</dbReference>
<sequence>MTSYERQISLGAERRPFSRTANSPTTFMRDPPSLRQREYPSQFEGAEVARKKRQSVDRTSLEEANGATPAVKPFLSSNVTPRSGSRKIRAETSSPIQSPRSNGVRTSPRSTLSVNKGLAQEPTLRGRSDIAFESPRSVQKYESNGLAGTESEATFTFRSSSFYGTDTAGSAPPSDDGPKFFHADEIQPSKRSRPASVTGTSKLLQQGHHVGEEPSGRSSAMSNGSAARSEQQSAFFYADDSPHIKSPPQLRANGASSTRPTLQTIHSQQIPAAISPVRDPSPLREEILPRRSSLTNGSPRKHKRLSSGSGIGMQSASIALPKSTSVSRRSSLNSPSSKRDSTRARASSIHASSSNYPRDGSSRVMDDDLMDDSSVPLPQG</sequence>
<accession>A0AA43QV85</accession>
<evidence type="ECO:0000313" key="2">
    <source>
        <dbReference type="EMBL" id="MDI1490940.1"/>
    </source>
</evidence>
<dbReference type="AlphaFoldDB" id="A0AA43QV85"/>
<feature type="compositionally biased region" description="Polar residues" evidence="1">
    <location>
        <begin position="91"/>
        <end position="114"/>
    </location>
</feature>
<feature type="compositionally biased region" description="Low complexity" evidence="1">
    <location>
        <begin position="323"/>
        <end position="336"/>
    </location>
</feature>
<feature type="compositionally biased region" description="Polar residues" evidence="1">
    <location>
        <begin position="254"/>
        <end position="270"/>
    </location>
</feature>
<comment type="caution">
    <text evidence="2">The sequence shown here is derived from an EMBL/GenBank/DDBJ whole genome shotgun (WGS) entry which is preliminary data.</text>
</comment>
<feature type="region of interest" description="Disordered" evidence="1">
    <location>
        <begin position="1"/>
        <end position="149"/>
    </location>
</feature>
<evidence type="ECO:0000313" key="3">
    <source>
        <dbReference type="Proteomes" id="UP001161017"/>
    </source>
</evidence>
<name>A0AA43QV85_9LECA</name>
<keyword evidence="3" id="KW-1185">Reference proteome</keyword>
<proteinExistence type="predicted"/>
<feature type="compositionally biased region" description="Polar residues" evidence="1">
    <location>
        <begin position="216"/>
        <end position="234"/>
    </location>
</feature>
<feature type="compositionally biased region" description="Low complexity" evidence="1">
    <location>
        <begin position="344"/>
        <end position="354"/>
    </location>
</feature>
<feature type="region of interest" description="Disordered" evidence="1">
    <location>
        <begin position="166"/>
        <end position="380"/>
    </location>
</feature>